<sequence>MFFVRLYGGSFISTFPDISLDRVNLHGIDNLCFPNLELNPHAPVVPGAPGLFFECERVSGERFVRRVFTPWKGDHTWGYMGNYEFIPVASLSPEEYSMQQETVKRHWAKNVLFRAWGLQTFARVYLRRELGREPTPKELADHSTLPERKRIEKLVSIEEIIDAYANGHEQIGIYCMKCIDYDKDWHSFLCKTYPTFLKDEAERREKGSKPRKKGTRHKLADGNQ</sequence>
<dbReference type="AlphaFoldDB" id="A0AAW0GTG0"/>
<gene>
    <name evidence="3" type="ORF">QCA50_002349</name>
</gene>
<evidence type="ECO:0000313" key="3">
    <source>
        <dbReference type="EMBL" id="KAK7695159.1"/>
    </source>
</evidence>
<dbReference type="Pfam" id="PF20411">
    <property type="entry name" value="DUF6697"/>
    <property type="match status" value="1"/>
</dbReference>
<comment type="caution">
    <text evidence="3">The sequence shown here is derived from an EMBL/GenBank/DDBJ whole genome shotgun (WGS) entry which is preliminary data.</text>
</comment>
<reference evidence="3 4" key="1">
    <citation type="submission" date="2022-09" db="EMBL/GenBank/DDBJ databases">
        <authorList>
            <person name="Palmer J.M."/>
        </authorList>
    </citation>
    <scope>NUCLEOTIDE SEQUENCE [LARGE SCALE GENOMIC DNA]</scope>
    <source>
        <strain evidence="3 4">DSM 7382</strain>
    </source>
</reference>
<dbReference type="InterPro" id="IPR046520">
    <property type="entry name" value="DUF6697"/>
</dbReference>
<feature type="domain" description="DUF6697" evidence="2">
    <location>
        <begin position="2"/>
        <end position="190"/>
    </location>
</feature>
<accession>A0AAW0GTG0</accession>
<evidence type="ECO:0000256" key="1">
    <source>
        <dbReference type="SAM" id="MobiDB-lite"/>
    </source>
</evidence>
<dbReference type="EMBL" id="JASBNA010000002">
    <property type="protein sequence ID" value="KAK7695159.1"/>
    <property type="molecule type" value="Genomic_DNA"/>
</dbReference>
<evidence type="ECO:0000259" key="2">
    <source>
        <dbReference type="Pfam" id="PF20411"/>
    </source>
</evidence>
<protein>
    <recommendedName>
        <fullName evidence="2">DUF6697 domain-containing protein</fullName>
    </recommendedName>
</protein>
<name>A0AAW0GTG0_9APHY</name>
<evidence type="ECO:0000313" key="4">
    <source>
        <dbReference type="Proteomes" id="UP001385951"/>
    </source>
</evidence>
<organism evidence="3 4">
    <name type="scientific">Cerrena zonata</name>
    <dbReference type="NCBI Taxonomy" id="2478898"/>
    <lineage>
        <taxon>Eukaryota</taxon>
        <taxon>Fungi</taxon>
        <taxon>Dikarya</taxon>
        <taxon>Basidiomycota</taxon>
        <taxon>Agaricomycotina</taxon>
        <taxon>Agaricomycetes</taxon>
        <taxon>Polyporales</taxon>
        <taxon>Cerrenaceae</taxon>
        <taxon>Cerrena</taxon>
    </lineage>
</organism>
<dbReference type="Proteomes" id="UP001385951">
    <property type="component" value="Unassembled WGS sequence"/>
</dbReference>
<keyword evidence="4" id="KW-1185">Reference proteome</keyword>
<feature type="region of interest" description="Disordered" evidence="1">
    <location>
        <begin position="201"/>
        <end position="224"/>
    </location>
</feature>
<proteinExistence type="predicted"/>